<dbReference type="Pfam" id="PF02492">
    <property type="entry name" value="cobW"/>
    <property type="match status" value="1"/>
</dbReference>
<feature type="domain" description="CobW C-terminal" evidence="3">
    <location>
        <begin position="479"/>
        <end position="556"/>
    </location>
</feature>
<evidence type="ECO:0000313" key="4">
    <source>
        <dbReference type="EMBL" id="MVX55941.1"/>
    </source>
</evidence>
<dbReference type="GO" id="GO:0005737">
    <property type="term" value="C:cytoplasm"/>
    <property type="evidence" value="ECO:0007669"/>
    <property type="project" value="TreeGrafter"/>
</dbReference>
<protein>
    <submittedName>
        <fullName evidence="4">Cobalamin biosynthesis protein P47K</fullName>
    </submittedName>
</protein>
<accession>A0A6L6YLF6</accession>
<dbReference type="SUPFAM" id="SSF52540">
    <property type="entry name" value="P-loop containing nucleoside triphosphate hydrolases"/>
    <property type="match status" value="1"/>
</dbReference>
<dbReference type="Proteomes" id="UP000472580">
    <property type="component" value="Unassembled WGS sequence"/>
</dbReference>
<keyword evidence="5" id="KW-1185">Reference proteome</keyword>
<dbReference type="InterPro" id="IPR003495">
    <property type="entry name" value="CobW/HypB/UreG_nucleotide-bd"/>
</dbReference>
<dbReference type="OrthoDB" id="9808822at2"/>
<organism evidence="4 5">
    <name type="scientific">Parasutterella muris</name>
    <dbReference type="NCBI Taxonomy" id="2565572"/>
    <lineage>
        <taxon>Bacteria</taxon>
        <taxon>Pseudomonadati</taxon>
        <taxon>Pseudomonadota</taxon>
        <taxon>Betaproteobacteria</taxon>
        <taxon>Burkholderiales</taxon>
        <taxon>Sutterellaceae</taxon>
        <taxon>Parasutterella</taxon>
    </lineage>
</organism>
<dbReference type="InterPro" id="IPR027417">
    <property type="entry name" value="P-loop_NTPase"/>
</dbReference>
<dbReference type="Pfam" id="PF07683">
    <property type="entry name" value="CobW_C"/>
    <property type="match status" value="1"/>
</dbReference>
<reference evidence="4 5" key="1">
    <citation type="submission" date="2019-12" db="EMBL/GenBank/DDBJ databases">
        <title>Microbes associate with the intestines of laboratory mice.</title>
        <authorList>
            <person name="Navarre W."/>
            <person name="Wong E."/>
        </authorList>
    </citation>
    <scope>NUCLEOTIDE SEQUENCE [LARGE SCALE GENOMIC DNA]</scope>
    <source>
        <strain evidence="4 5">NM82_D38</strain>
    </source>
</reference>
<dbReference type="RefSeq" id="WP_160334378.1">
    <property type="nucleotide sequence ID" value="NZ_WSRP01000004.1"/>
</dbReference>
<comment type="function">
    <text evidence="1">Zinc chaperone that directly transfers zinc cofactor to target proteins, thereby activating them. Zinc is transferred from the CXCC motif in the GTPase domain to the zinc binding site in target proteins in a process requiring GTP hydrolysis.</text>
</comment>
<proteinExistence type="predicted"/>
<dbReference type="AlphaFoldDB" id="A0A6L6YLF6"/>
<feature type="domain" description="CobW/HypB/UreG nucleotide-binding" evidence="2">
    <location>
        <begin position="249"/>
        <end position="420"/>
    </location>
</feature>
<evidence type="ECO:0000256" key="1">
    <source>
        <dbReference type="ARBA" id="ARBA00045658"/>
    </source>
</evidence>
<dbReference type="InterPro" id="IPR011629">
    <property type="entry name" value="CobW-like_C"/>
</dbReference>
<dbReference type="PANTHER" id="PTHR13748">
    <property type="entry name" value="COBW-RELATED"/>
    <property type="match status" value="1"/>
</dbReference>
<evidence type="ECO:0000259" key="2">
    <source>
        <dbReference type="Pfam" id="PF02492"/>
    </source>
</evidence>
<evidence type="ECO:0000259" key="3">
    <source>
        <dbReference type="Pfam" id="PF07683"/>
    </source>
</evidence>
<sequence>MLLDCLIPRDLSPASQNEGSTLLHNLFMQIHLERRVARSLGWRGFLPSNAGKFSWTMRLANSDLVYGIVFDGEEYDDEAIASTCSLYAFPVEDTTLSYLTEDMKALYENDAHIPKIRELSKYVEEFEDFRVGTLSLIFRRDKEGFNLSMRTAKRNPRFTERPMRPARMLSALFAALYHSFAEVFKTEGRLHVLKSRAAPDRNNYFIEAEFGLSVFEDEEEDTGSDFISLKAPPLSYRPDEIDLAEQPLIHILCGFLGSGKTTFLQNWLNFLHTRERFTGVIQNEFGDIDLDTALIGDETCVEALNDGCVCCSLSDSLRPGILRLIESTPADQMILETTGLANPDNVVHSLEELSDICKIGLVVSVADAPNLISHPEYLGDKLRKAQIERADVLVISKADLVCDDSLEGLVHSLRAMNKKALTVISANGNANFAALDHFFNLWIDKKYGLFTSRKHNPGEDTMLLSNAGFAMKPGASVYETCSVMLGEPVELDQIETIIRQSGRKIFRAKGIVDVREKGCCEVQYTDGMLTVSEAREDLLACDRWLTIIGKGLKPQAGSTAIRKQKCL</sequence>
<name>A0A6L6YLF6_9BURK</name>
<dbReference type="EMBL" id="WSRP01000004">
    <property type="protein sequence ID" value="MVX55941.1"/>
    <property type="molecule type" value="Genomic_DNA"/>
</dbReference>
<comment type="caution">
    <text evidence="4">The sequence shown here is derived from an EMBL/GenBank/DDBJ whole genome shotgun (WGS) entry which is preliminary data.</text>
</comment>
<evidence type="ECO:0000313" key="5">
    <source>
        <dbReference type="Proteomes" id="UP000472580"/>
    </source>
</evidence>
<dbReference type="PANTHER" id="PTHR13748:SF62">
    <property type="entry name" value="COBW DOMAIN-CONTAINING PROTEIN"/>
    <property type="match status" value="1"/>
</dbReference>
<gene>
    <name evidence="4" type="ORF">E5987_01800</name>
</gene>
<dbReference type="InterPro" id="IPR051316">
    <property type="entry name" value="Zinc-reg_GTPase_activator"/>
</dbReference>
<dbReference type="Gene3D" id="3.40.50.300">
    <property type="entry name" value="P-loop containing nucleotide triphosphate hydrolases"/>
    <property type="match status" value="1"/>
</dbReference>